<evidence type="ECO:0000313" key="5">
    <source>
        <dbReference type="Proteomes" id="UP000600799"/>
    </source>
</evidence>
<feature type="signal peptide" evidence="2">
    <location>
        <begin position="1"/>
        <end position="22"/>
    </location>
</feature>
<feature type="chain" id="PRO_5047171024" evidence="2">
    <location>
        <begin position="23"/>
        <end position="332"/>
    </location>
</feature>
<dbReference type="GO" id="GO:0016787">
    <property type="term" value="F:hydrolase activity"/>
    <property type="evidence" value="ECO:0007669"/>
    <property type="project" value="UniProtKB-KW"/>
</dbReference>
<keyword evidence="1 4" id="KW-0378">Hydrolase</keyword>
<proteinExistence type="predicted"/>
<dbReference type="Pfam" id="PF20434">
    <property type="entry name" value="BD-FAE"/>
    <property type="match status" value="1"/>
</dbReference>
<dbReference type="SUPFAM" id="SSF53474">
    <property type="entry name" value="alpha/beta-Hydrolases"/>
    <property type="match status" value="1"/>
</dbReference>
<dbReference type="Gene3D" id="3.40.50.1820">
    <property type="entry name" value="alpha/beta hydrolase"/>
    <property type="match status" value="1"/>
</dbReference>
<dbReference type="InterPro" id="IPR050300">
    <property type="entry name" value="GDXG_lipolytic_enzyme"/>
</dbReference>
<dbReference type="EMBL" id="JADQDC010000011">
    <property type="protein sequence ID" value="MBF9152310.1"/>
    <property type="molecule type" value="Genomic_DNA"/>
</dbReference>
<dbReference type="PANTHER" id="PTHR48081:SF13">
    <property type="entry name" value="ALPHA_BETA HYDROLASE"/>
    <property type="match status" value="1"/>
</dbReference>
<name>A0ABS0HJ81_9SPHN</name>
<evidence type="ECO:0000256" key="1">
    <source>
        <dbReference type="ARBA" id="ARBA00022801"/>
    </source>
</evidence>
<protein>
    <submittedName>
        <fullName evidence="4">Alpha/beta hydrolase</fullName>
    </submittedName>
</protein>
<dbReference type="PANTHER" id="PTHR48081">
    <property type="entry name" value="AB HYDROLASE SUPERFAMILY PROTEIN C4A8.06C"/>
    <property type="match status" value="1"/>
</dbReference>
<gene>
    <name evidence="4" type="ORF">I2488_14980</name>
</gene>
<keyword evidence="5" id="KW-1185">Reference proteome</keyword>
<accession>A0ABS0HJ81</accession>
<evidence type="ECO:0000313" key="4">
    <source>
        <dbReference type="EMBL" id="MBF9152310.1"/>
    </source>
</evidence>
<dbReference type="Proteomes" id="UP000600799">
    <property type="component" value="Unassembled WGS sequence"/>
</dbReference>
<sequence length="332" mass="35257">MARFTPLLALACATFLVAPASAKAPTERTVPVNPEPSMADKFPQVPVAFPGGVKAWRDVTYQVNPGYRPQIVDIYVPAGKGPHPLVLYIHGGGWMGGHTRQSGAFDNFPKMLAAFAAEGFTVASVEYRLSGEATFPAQAKDVFAALRFLRQNAAQYHIDPARVGVFGGSAGGHLAALAGLACTNGKIDATLDPASANDACIQATAAWYGIHDFATMPRITQKDSAEQRLLGCKDGTCSPEAIRAASPITYVDAKDSPVLLLHGVDDKVVPVAQSHQLEAALKAAGVPVSATYYSATDHSFMGQTPDDTRRTSLKAMNATFDFFHDKLGVPRK</sequence>
<keyword evidence="2" id="KW-0732">Signal</keyword>
<dbReference type="RefSeq" id="WP_196276623.1">
    <property type="nucleotide sequence ID" value="NZ_JADQDC010000011.1"/>
</dbReference>
<evidence type="ECO:0000259" key="3">
    <source>
        <dbReference type="Pfam" id="PF20434"/>
    </source>
</evidence>
<reference evidence="4 5" key="1">
    <citation type="submission" date="2020-11" db="EMBL/GenBank/DDBJ databases">
        <title>The genome sequence of Novosphingobium sp. 1Y9A.</title>
        <authorList>
            <person name="Liu Y."/>
        </authorList>
    </citation>
    <scope>NUCLEOTIDE SEQUENCE [LARGE SCALE GENOMIC DNA]</scope>
    <source>
        <strain evidence="4 5">1Y9A</strain>
    </source>
</reference>
<dbReference type="InterPro" id="IPR049492">
    <property type="entry name" value="BD-FAE-like_dom"/>
</dbReference>
<feature type="domain" description="BD-FAE-like" evidence="3">
    <location>
        <begin position="73"/>
        <end position="281"/>
    </location>
</feature>
<comment type="caution">
    <text evidence="4">The sequence shown here is derived from an EMBL/GenBank/DDBJ whole genome shotgun (WGS) entry which is preliminary data.</text>
</comment>
<evidence type="ECO:0000256" key="2">
    <source>
        <dbReference type="SAM" id="SignalP"/>
    </source>
</evidence>
<dbReference type="InterPro" id="IPR029058">
    <property type="entry name" value="AB_hydrolase_fold"/>
</dbReference>
<organism evidence="4 5">
    <name type="scientific">Novosphingobium jiangmenense</name>
    <dbReference type="NCBI Taxonomy" id="2791981"/>
    <lineage>
        <taxon>Bacteria</taxon>
        <taxon>Pseudomonadati</taxon>
        <taxon>Pseudomonadota</taxon>
        <taxon>Alphaproteobacteria</taxon>
        <taxon>Sphingomonadales</taxon>
        <taxon>Sphingomonadaceae</taxon>
        <taxon>Novosphingobium</taxon>
    </lineage>
</organism>